<sequence length="67" mass="7433">METFSISVPEKKSSLVKQLLQELGVIINTDTEKKPNKTTIASIKKTSKGEELTKSSSHLDLMQKLNS</sequence>
<reference evidence="3 5" key="2">
    <citation type="submission" date="2019-03" db="EMBL/GenBank/DDBJ databases">
        <authorList>
            <person name="He R.-H."/>
        </authorList>
    </citation>
    <scope>NUCLEOTIDE SEQUENCE [LARGE SCALE GENOMIC DNA]</scope>
    <source>
        <strain evidence="3 5">DSM 19624</strain>
    </source>
</reference>
<dbReference type="EMBL" id="SOPX01000004">
    <property type="protein sequence ID" value="TFB29470.1"/>
    <property type="molecule type" value="Genomic_DNA"/>
</dbReference>
<dbReference type="Proteomes" id="UP000297429">
    <property type="component" value="Unassembled WGS sequence"/>
</dbReference>
<accession>A0A497XYV0</accession>
<proteinExistence type="predicted"/>
<dbReference type="Proteomes" id="UP000273898">
    <property type="component" value="Unassembled WGS sequence"/>
</dbReference>
<evidence type="ECO:0000313" key="3">
    <source>
        <dbReference type="EMBL" id="TFB29470.1"/>
    </source>
</evidence>
<organism evidence="2 4">
    <name type="scientific">Pedobacter alluvionis</name>
    <dbReference type="NCBI Taxonomy" id="475253"/>
    <lineage>
        <taxon>Bacteria</taxon>
        <taxon>Pseudomonadati</taxon>
        <taxon>Bacteroidota</taxon>
        <taxon>Sphingobacteriia</taxon>
        <taxon>Sphingobacteriales</taxon>
        <taxon>Sphingobacteriaceae</taxon>
        <taxon>Pedobacter</taxon>
    </lineage>
</organism>
<evidence type="ECO:0000313" key="4">
    <source>
        <dbReference type="Proteomes" id="UP000273898"/>
    </source>
</evidence>
<dbReference type="AlphaFoldDB" id="A0A497XYV0"/>
<feature type="compositionally biased region" description="Polar residues" evidence="1">
    <location>
        <begin position="54"/>
        <end position="67"/>
    </location>
</feature>
<feature type="region of interest" description="Disordered" evidence="1">
    <location>
        <begin position="38"/>
        <end position="67"/>
    </location>
</feature>
<evidence type="ECO:0000256" key="1">
    <source>
        <dbReference type="SAM" id="MobiDB-lite"/>
    </source>
</evidence>
<name>A0A497XYV0_9SPHI</name>
<reference evidence="2 4" key="1">
    <citation type="submission" date="2018-10" db="EMBL/GenBank/DDBJ databases">
        <title>Genomic Encyclopedia of Archaeal and Bacterial Type Strains, Phase II (KMG-II): from individual species to whole genera.</title>
        <authorList>
            <person name="Goeker M."/>
        </authorList>
    </citation>
    <scope>NUCLEOTIDE SEQUENCE [LARGE SCALE GENOMIC DNA]</scope>
    <source>
        <strain evidence="2 4">DSM 19624</strain>
    </source>
</reference>
<keyword evidence="5" id="KW-1185">Reference proteome</keyword>
<evidence type="ECO:0000313" key="5">
    <source>
        <dbReference type="Proteomes" id="UP000297429"/>
    </source>
</evidence>
<protein>
    <submittedName>
        <fullName evidence="2">Uncharacterized protein</fullName>
    </submittedName>
</protein>
<evidence type="ECO:0000313" key="2">
    <source>
        <dbReference type="EMBL" id="RLJ72685.1"/>
    </source>
</evidence>
<dbReference type="RefSeq" id="WP_121286757.1">
    <property type="nucleotide sequence ID" value="NZ_RCCK01000014.1"/>
</dbReference>
<dbReference type="EMBL" id="RCCK01000014">
    <property type="protein sequence ID" value="RLJ72685.1"/>
    <property type="molecule type" value="Genomic_DNA"/>
</dbReference>
<comment type="caution">
    <text evidence="2">The sequence shown here is derived from an EMBL/GenBank/DDBJ whole genome shotgun (WGS) entry which is preliminary data.</text>
</comment>
<dbReference type="OrthoDB" id="965614at2"/>
<gene>
    <name evidence="2" type="ORF">BCL90_4322</name>
    <name evidence="3" type="ORF">E3V97_20760</name>
</gene>